<sequence>MRHLSIDKNLKARWTTTCYHYHPLGLDPTLPSLDKFEERHRKQGDLVVEGFQNLLRKYDPEIARQRTGHISIGEILTIGQINSREGLMEWLHSGLLPLLKQQLTTVKLCLIPSALQTEPEAKLTLMLEVQSAIDQNLARMESAFAVICPRPLSASDRVDDHQLKQFKYYRLDDLAQKFYEVQNHTAGVFEKAYVHIQRMKLSTEQVACPPGGLDYIEYVEEEALGYIDSTIACLNGPEFDVAEDQWRYHVKSMDDILEDTISLIDPLLDWRTMLSFKDYELRPRRKLVRKPVIELMKSTSPIIKLSRLFFKKIIKHHKNRSKHLPWFTEMNSKQLECFCASAFDVSRNLVKLVQDLCKADGNRRFGEIRSHDIIQSVEALAGRLEATIHLVVIYLIPLTPESDDLADRNYFRSWFMTWNTLFILALHNFKYLARSSFDHVNLP</sequence>
<dbReference type="OrthoDB" id="2496520at2759"/>
<accession>A0A2S4UZQ0</accession>
<proteinExistence type="predicted"/>
<dbReference type="PANTHER" id="PTHR33069:SF3">
    <property type="entry name" value="DYNEIN HEAVY CHAIN TAIL DOMAIN-CONTAINING PROTEIN"/>
    <property type="match status" value="1"/>
</dbReference>
<organism evidence="1 2">
    <name type="scientific">Puccinia striiformis</name>
    <dbReference type="NCBI Taxonomy" id="27350"/>
    <lineage>
        <taxon>Eukaryota</taxon>
        <taxon>Fungi</taxon>
        <taxon>Dikarya</taxon>
        <taxon>Basidiomycota</taxon>
        <taxon>Pucciniomycotina</taxon>
        <taxon>Pucciniomycetes</taxon>
        <taxon>Pucciniales</taxon>
        <taxon>Pucciniaceae</taxon>
        <taxon>Puccinia</taxon>
    </lineage>
</organism>
<reference evidence="2" key="2">
    <citation type="journal article" date="2018" name="BMC Genomics">
        <title>Genomic insights into host adaptation between the wheat stripe rust pathogen (Puccinia striiformis f. sp. tritici) and the barley stripe rust pathogen (Puccinia striiformis f. sp. hordei).</title>
        <authorList>
            <person name="Xia C."/>
            <person name="Wang M."/>
            <person name="Yin C."/>
            <person name="Cornejo O.E."/>
            <person name="Hulbert S.H."/>
            <person name="Chen X."/>
        </authorList>
    </citation>
    <scope>NUCLEOTIDE SEQUENCE [LARGE SCALE GENOMIC DNA]</scope>
    <source>
        <strain evidence="2">93TX-2</strain>
    </source>
</reference>
<gene>
    <name evidence="1" type="ORF">PSHT_11984</name>
</gene>
<dbReference type="VEuPathDB" id="FungiDB:PSTT_08506"/>
<name>A0A2S4UZQ0_9BASI</name>
<reference evidence="1 2" key="1">
    <citation type="submission" date="2017-12" db="EMBL/GenBank/DDBJ databases">
        <title>Gene loss provides genomic basis for host adaptation in cereal stripe rust fungi.</title>
        <authorList>
            <person name="Xia C."/>
        </authorList>
    </citation>
    <scope>NUCLEOTIDE SEQUENCE [LARGE SCALE GENOMIC DNA]</scope>
    <source>
        <strain evidence="1 2">93TX-2</strain>
    </source>
</reference>
<dbReference type="VEuPathDB" id="FungiDB:PSHT_11984"/>
<protein>
    <submittedName>
        <fullName evidence="1">Uncharacterized protein</fullName>
    </submittedName>
</protein>
<dbReference type="AlphaFoldDB" id="A0A2S4UZQ0"/>
<dbReference type="Proteomes" id="UP000238274">
    <property type="component" value="Unassembled WGS sequence"/>
</dbReference>
<keyword evidence="2" id="KW-1185">Reference proteome</keyword>
<comment type="caution">
    <text evidence="1">The sequence shown here is derived from an EMBL/GenBank/DDBJ whole genome shotgun (WGS) entry which is preliminary data.</text>
</comment>
<dbReference type="EMBL" id="PKSM01000209">
    <property type="protein sequence ID" value="POW02752.1"/>
    <property type="molecule type" value="Genomic_DNA"/>
</dbReference>
<reference evidence="2" key="3">
    <citation type="journal article" date="2018" name="Mol. Plant Microbe Interact.">
        <title>Genome sequence resources for the wheat stripe rust pathogen (Puccinia striiformis f. sp. tritici) and the barley stripe rust pathogen (Puccinia striiformis f. sp. hordei).</title>
        <authorList>
            <person name="Xia C."/>
            <person name="Wang M."/>
            <person name="Yin C."/>
            <person name="Cornejo O.E."/>
            <person name="Hulbert S.H."/>
            <person name="Chen X."/>
        </authorList>
    </citation>
    <scope>NUCLEOTIDE SEQUENCE [LARGE SCALE GENOMIC DNA]</scope>
    <source>
        <strain evidence="2">93TX-2</strain>
    </source>
</reference>
<evidence type="ECO:0000313" key="2">
    <source>
        <dbReference type="Proteomes" id="UP000238274"/>
    </source>
</evidence>
<evidence type="ECO:0000313" key="1">
    <source>
        <dbReference type="EMBL" id="POW02752.1"/>
    </source>
</evidence>
<dbReference type="PANTHER" id="PTHR33069">
    <property type="entry name" value="CHROMOSOME 7, WHOLE GENOME SHOTGUN SEQUENCE-RELATED"/>
    <property type="match status" value="1"/>
</dbReference>